<comment type="caution">
    <text evidence="1">The sequence shown here is derived from an EMBL/GenBank/DDBJ whole genome shotgun (WGS) entry which is preliminary data.</text>
</comment>
<accession>A0A7K0CNL1</accession>
<keyword evidence="2" id="KW-1185">Reference proteome</keyword>
<sequence>MIGIVGHADLTPPSLRLLEGELRTRLEGLTPRATDGVARVGSRLSVAFGRAARAAGLRLIALVPAYDRLPALPPGSGDAGAAGETLLLADQVRLIEYDPTLTVPDITADEQLVGACRRLLAVWDGSRSTARDATAHLVAYARGLGIEVDVVWPPGAARLSGV</sequence>
<dbReference type="Proteomes" id="UP000466345">
    <property type="component" value="Unassembled WGS sequence"/>
</dbReference>
<evidence type="ECO:0000313" key="2">
    <source>
        <dbReference type="Proteomes" id="UP000466345"/>
    </source>
</evidence>
<evidence type="ECO:0000313" key="1">
    <source>
        <dbReference type="EMBL" id="MQY15039.1"/>
    </source>
</evidence>
<dbReference type="RefSeq" id="WP_323378483.1">
    <property type="nucleotide sequence ID" value="NZ_WEGJ01000028.1"/>
</dbReference>
<proteinExistence type="predicted"/>
<organism evidence="1 2">
    <name type="scientific">Streptomyces smaragdinus</name>
    <dbReference type="NCBI Taxonomy" id="2585196"/>
    <lineage>
        <taxon>Bacteria</taxon>
        <taxon>Bacillati</taxon>
        <taxon>Actinomycetota</taxon>
        <taxon>Actinomycetes</taxon>
        <taxon>Kitasatosporales</taxon>
        <taxon>Streptomycetaceae</taxon>
        <taxon>Streptomyces</taxon>
    </lineage>
</organism>
<dbReference type="AlphaFoldDB" id="A0A7K0CNL1"/>
<name>A0A7K0CNL1_9ACTN</name>
<gene>
    <name evidence="1" type="ORF">SRB5_52160</name>
</gene>
<reference evidence="1 2" key="1">
    <citation type="submission" date="2019-10" db="EMBL/GenBank/DDBJ databases">
        <title>Streptomyces smaragdinus sp. nov. and Streptomyces fabii sp. nov., isolated from the gut of fungus growing-termite Macrotermes natalensis.</title>
        <authorList>
            <person name="Schwitalla J."/>
            <person name="Benndorf R."/>
            <person name="Martin K."/>
            <person name="De Beer W."/>
            <person name="Kaster A.-K."/>
            <person name="Vollmers J."/>
            <person name="Poulsen M."/>
            <person name="Beemelmanns C."/>
        </authorList>
    </citation>
    <scope>NUCLEOTIDE SEQUENCE [LARGE SCALE GENOMIC DNA]</scope>
    <source>
        <strain evidence="1 2">RB5</strain>
    </source>
</reference>
<dbReference type="EMBL" id="WEGJ01000028">
    <property type="protein sequence ID" value="MQY15039.1"/>
    <property type="molecule type" value="Genomic_DNA"/>
</dbReference>
<protein>
    <submittedName>
        <fullName evidence="1">Uncharacterized protein</fullName>
    </submittedName>
</protein>